<comment type="caution">
    <text evidence="2">The sequence shown here is derived from an EMBL/GenBank/DDBJ whole genome shotgun (WGS) entry which is preliminary data.</text>
</comment>
<feature type="region of interest" description="Disordered" evidence="1">
    <location>
        <begin position="75"/>
        <end position="111"/>
    </location>
</feature>
<dbReference type="EMBL" id="JAGTXO010000030">
    <property type="protein sequence ID" value="KAG8460836.1"/>
    <property type="molecule type" value="Genomic_DNA"/>
</dbReference>
<dbReference type="AlphaFoldDB" id="A0A8J6C7A2"/>
<accession>A0A8J6C7A2</accession>
<protein>
    <submittedName>
        <fullName evidence="2">Uncharacterized protein</fullName>
    </submittedName>
</protein>
<name>A0A8J6C7A2_DIALT</name>
<sequence>MDTSLVKFVDETCNSPYEAQRVCDALVRCGVADVRSLAAMTPASLEDGIRAQQLVDELWVSTHALRIHAAARAEVTRSKAPRRVPTSPMRGKAAAGATDSVEDAVKRMRLQ</sequence>
<reference evidence="2" key="1">
    <citation type="submission" date="2021-05" db="EMBL/GenBank/DDBJ databases">
        <title>The genome of the haptophyte Pavlova lutheri (Diacronema luteri, Pavlovales) - a model for lipid biosynthesis in eukaryotic algae.</title>
        <authorList>
            <person name="Hulatt C.J."/>
            <person name="Posewitz M.C."/>
        </authorList>
    </citation>
    <scope>NUCLEOTIDE SEQUENCE</scope>
    <source>
        <strain evidence="2">NIVA-4/92</strain>
    </source>
</reference>
<keyword evidence="3" id="KW-1185">Reference proteome</keyword>
<dbReference type="Proteomes" id="UP000751190">
    <property type="component" value="Unassembled WGS sequence"/>
</dbReference>
<organism evidence="2 3">
    <name type="scientific">Diacronema lutheri</name>
    <name type="common">Unicellular marine alga</name>
    <name type="synonym">Monochrysis lutheri</name>
    <dbReference type="NCBI Taxonomy" id="2081491"/>
    <lineage>
        <taxon>Eukaryota</taxon>
        <taxon>Haptista</taxon>
        <taxon>Haptophyta</taxon>
        <taxon>Pavlovophyceae</taxon>
        <taxon>Pavlovales</taxon>
        <taxon>Pavlovaceae</taxon>
        <taxon>Diacronema</taxon>
    </lineage>
</organism>
<gene>
    <name evidence="2" type="ORF">KFE25_010891</name>
</gene>
<evidence type="ECO:0000313" key="2">
    <source>
        <dbReference type="EMBL" id="KAG8460836.1"/>
    </source>
</evidence>
<evidence type="ECO:0000256" key="1">
    <source>
        <dbReference type="SAM" id="MobiDB-lite"/>
    </source>
</evidence>
<proteinExistence type="predicted"/>
<evidence type="ECO:0000313" key="3">
    <source>
        <dbReference type="Proteomes" id="UP000751190"/>
    </source>
</evidence>